<evidence type="ECO:0000313" key="3">
    <source>
        <dbReference type="EMBL" id="GAA1148898.1"/>
    </source>
</evidence>
<feature type="compositionally biased region" description="Basic and acidic residues" evidence="1">
    <location>
        <begin position="57"/>
        <end position="69"/>
    </location>
</feature>
<comment type="caution">
    <text evidence="3">The sequence shown here is derived from an EMBL/GenBank/DDBJ whole genome shotgun (WGS) entry which is preliminary data.</text>
</comment>
<evidence type="ECO:0000313" key="4">
    <source>
        <dbReference type="Proteomes" id="UP001501371"/>
    </source>
</evidence>
<reference evidence="3 4" key="1">
    <citation type="journal article" date="2019" name="Int. J. Syst. Evol. Microbiol.">
        <title>The Global Catalogue of Microorganisms (GCM) 10K type strain sequencing project: providing services to taxonomists for standard genome sequencing and annotation.</title>
        <authorList>
            <consortium name="The Broad Institute Genomics Platform"/>
            <consortium name="The Broad Institute Genome Sequencing Center for Infectious Disease"/>
            <person name="Wu L."/>
            <person name="Ma J."/>
        </authorList>
    </citation>
    <scope>NUCLEOTIDE SEQUENCE [LARGE SCALE GENOMIC DNA]</scope>
    <source>
        <strain evidence="3 4">JCM 12696</strain>
    </source>
</reference>
<keyword evidence="2" id="KW-1133">Transmembrane helix</keyword>
<dbReference type="NCBIfam" id="NF041528">
    <property type="entry name" value="strep_LAETG"/>
    <property type="match status" value="1"/>
</dbReference>
<evidence type="ECO:0008006" key="5">
    <source>
        <dbReference type="Google" id="ProtNLM"/>
    </source>
</evidence>
<dbReference type="EMBL" id="BAAAKV010000001">
    <property type="protein sequence ID" value="GAA1148898.1"/>
    <property type="molecule type" value="Genomic_DNA"/>
</dbReference>
<evidence type="ECO:0000256" key="2">
    <source>
        <dbReference type="SAM" id="Phobius"/>
    </source>
</evidence>
<feature type="compositionally biased region" description="Low complexity" evidence="1">
    <location>
        <begin position="245"/>
        <end position="271"/>
    </location>
</feature>
<protein>
    <recommendedName>
        <fullName evidence="5">LPXTG cell wall anchor domain-containing protein</fullName>
    </recommendedName>
</protein>
<organism evidence="3 4">
    <name type="scientific">Streptomyces hebeiensis</name>
    <dbReference type="NCBI Taxonomy" id="229486"/>
    <lineage>
        <taxon>Bacteria</taxon>
        <taxon>Bacillati</taxon>
        <taxon>Actinomycetota</taxon>
        <taxon>Actinomycetes</taxon>
        <taxon>Kitasatosporales</taxon>
        <taxon>Streptomycetaceae</taxon>
        <taxon>Streptomyces</taxon>
    </lineage>
</organism>
<dbReference type="NCBIfam" id="TIGR01167">
    <property type="entry name" value="LPXTG_anchor"/>
    <property type="match status" value="1"/>
</dbReference>
<gene>
    <name evidence="3" type="ORF">GCM10009654_00070</name>
</gene>
<sequence length="313" mass="31684">MSPRAHGQGSPPAPPKNTACAAPISVDGDRGDGSGPASVADSRPSTPLFRAAFGGSDAHEAGGKGELRGVTEGEAGGWRYCARAVIVGGAHIAEDFVTQLSRSWRRGGAFITVAAVSALGVGLSAVPASAHTPTWTVSCSEVSLDLTAYGNSDKNTVTVTVDGKDLLPTTSFRNDFHKKLELPEHTSELKLHLSVKAADGDQFSKEDDKVAPVCEDTPPPSSEAPAPEPSDADTPPPEETPEPAPSASAPQAEEPSDSASEAVPSSAPSPAGGDLPETGGSSATPLIAGAAAVVLVAGAGIMWAARKRRSPQS</sequence>
<feature type="transmembrane region" description="Helical" evidence="2">
    <location>
        <begin position="286"/>
        <end position="305"/>
    </location>
</feature>
<feature type="compositionally biased region" description="Pro residues" evidence="1">
    <location>
        <begin position="217"/>
        <end position="244"/>
    </location>
</feature>
<name>A0ABN1UHS0_9ACTN</name>
<feature type="region of interest" description="Disordered" evidence="1">
    <location>
        <begin position="200"/>
        <end position="283"/>
    </location>
</feature>
<keyword evidence="2" id="KW-0812">Transmembrane</keyword>
<keyword evidence="2" id="KW-0472">Membrane</keyword>
<dbReference type="Proteomes" id="UP001501371">
    <property type="component" value="Unassembled WGS sequence"/>
</dbReference>
<accession>A0ABN1UHS0</accession>
<feature type="compositionally biased region" description="Basic and acidic residues" evidence="1">
    <location>
        <begin position="200"/>
        <end position="210"/>
    </location>
</feature>
<evidence type="ECO:0000256" key="1">
    <source>
        <dbReference type="SAM" id="MobiDB-lite"/>
    </source>
</evidence>
<feature type="region of interest" description="Disordered" evidence="1">
    <location>
        <begin position="1"/>
        <end position="69"/>
    </location>
</feature>
<proteinExistence type="predicted"/>
<keyword evidence="4" id="KW-1185">Reference proteome</keyword>